<gene>
    <name evidence="4" type="ORF">ACFOEX_03180</name>
</gene>
<sequence>MARNSSAPRFSLQMVVTVTFAAIIVLIVGGLSWLNHRSMAHLAHNEALARFRDLSRQIRDEANDQLATAHIFLKTITDTATPDQPDIAAGELLLGLQRSLQQTAPAVLALLCGFPDGSLVMSQRITHHIAGAPAGAAYRILVTRPDPASGRFVRTGVYVDARGNVLGPTPREITDYDVRTRPWYQQAVKTSAPVTPPPYRFATTSEMGVTLAQQAEAAPGVVYGIDVLLSDLDDVLARMKTHARQELVLFTAAGELAAHPTGRRQRAGDAPTGPNGLPLMDQLGSPLLRAIHAAWRQSPTPGDRFVSVNGDPYVAHFDPAMSGTQLVTAIAMPQSAIMGPANDMARRSVALGLLALAIAMPAVYFASRSITRPLKALAATVRHIISFRGIPAPPPPSRIAEIHELSGAVTGLELAMKNFMRYVPRQIVRSIVAEGVQPTLGGVRQSATVVFTDIANFTGLAEKLDPEALMQILSRYFAAIGGALADSGATIDKFIGDGVMAFWNAPEPQPDHVARACHGVLDAAERLRRLNETFRAEGLPELHTRFGVHTGEAVIGHVGSYDRINYTVLGHTVNVASRLEALNKEFGTSILVTEAVRDAAGGGFIFRRVGETSVRGASSRITVYELCGETRDATGNSEENREKRAEEPADAD</sequence>
<dbReference type="RefSeq" id="WP_376831884.1">
    <property type="nucleotide sequence ID" value="NZ_JBHLWR010000006.1"/>
</dbReference>
<feature type="region of interest" description="Disordered" evidence="1">
    <location>
        <begin position="630"/>
        <end position="652"/>
    </location>
</feature>
<feature type="transmembrane region" description="Helical" evidence="2">
    <location>
        <begin position="12"/>
        <end position="34"/>
    </location>
</feature>
<dbReference type="EMBL" id="JBHRUV010000017">
    <property type="protein sequence ID" value="MFC3265366.1"/>
    <property type="molecule type" value="Genomic_DNA"/>
</dbReference>
<keyword evidence="5" id="KW-1185">Reference proteome</keyword>
<dbReference type="Gene3D" id="3.30.70.1230">
    <property type="entry name" value="Nucleotide cyclase"/>
    <property type="match status" value="1"/>
</dbReference>
<feature type="transmembrane region" description="Helical" evidence="2">
    <location>
        <begin position="348"/>
        <end position="367"/>
    </location>
</feature>
<dbReference type="SUPFAM" id="SSF55073">
    <property type="entry name" value="Nucleotide cyclase"/>
    <property type="match status" value="1"/>
</dbReference>
<organism evidence="4 5">
    <name type="scientific">Camelimonas abortus</name>
    <dbReference type="NCBI Taxonomy" id="1017184"/>
    <lineage>
        <taxon>Bacteria</taxon>
        <taxon>Pseudomonadati</taxon>
        <taxon>Pseudomonadota</taxon>
        <taxon>Alphaproteobacteria</taxon>
        <taxon>Hyphomicrobiales</taxon>
        <taxon>Chelatococcaceae</taxon>
        <taxon>Camelimonas</taxon>
    </lineage>
</organism>
<dbReference type="Proteomes" id="UP001595536">
    <property type="component" value="Unassembled WGS sequence"/>
</dbReference>
<keyword evidence="2" id="KW-0472">Membrane</keyword>
<evidence type="ECO:0000313" key="5">
    <source>
        <dbReference type="Proteomes" id="UP001595536"/>
    </source>
</evidence>
<dbReference type="SMART" id="SM00044">
    <property type="entry name" value="CYCc"/>
    <property type="match status" value="1"/>
</dbReference>
<dbReference type="Gene3D" id="3.30.450.20">
    <property type="entry name" value="PAS domain"/>
    <property type="match status" value="2"/>
</dbReference>
<dbReference type="InterPro" id="IPR050697">
    <property type="entry name" value="Adenylyl/Guanylyl_Cyclase_3/4"/>
</dbReference>
<name>A0ABV7LD74_9HYPH</name>
<keyword evidence="2" id="KW-0812">Transmembrane</keyword>
<comment type="caution">
    <text evidence="4">The sequence shown here is derived from an EMBL/GenBank/DDBJ whole genome shotgun (WGS) entry which is preliminary data.</text>
</comment>
<reference evidence="5" key="1">
    <citation type="journal article" date="2019" name="Int. J. Syst. Evol. Microbiol.">
        <title>The Global Catalogue of Microorganisms (GCM) 10K type strain sequencing project: providing services to taxonomists for standard genome sequencing and annotation.</title>
        <authorList>
            <consortium name="The Broad Institute Genomics Platform"/>
            <consortium name="The Broad Institute Genome Sequencing Center for Infectious Disease"/>
            <person name="Wu L."/>
            <person name="Ma J."/>
        </authorList>
    </citation>
    <scope>NUCLEOTIDE SEQUENCE [LARGE SCALE GENOMIC DNA]</scope>
    <source>
        <strain evidence="5">CCM 7941</strain>
    </source>
</reference>
<dbReference type="PANTHER" id="PTHR43081:SF1">
    <property type="entry name" value="ADENYLATE CYCLASE, TERMINAL-DIFFERENTIATION SPECIFIC"/>
    <property type="match status" value="1"/>
</dbReference>
<evidence type="ECO:0000313" key="4">
    <source>
        <dbReference type="EMBL" id="MFC3265366.1"/>
    </source>
</evidence>
<dbReference type="CDD" id="cd07302">
    <property type="entry name" value="CHD"/>
    <property type="match status" value="1"/>
</dbReference>
<keyword evidence="2" id="KW-1133">Transmembrane helix</keyword>
<proteinExistence type="predicted"/>
<evidence type="ECO:0000256" key="2">
    <source>
        <dbReference type="SAM" id="Phobius"/>
    </source>
</evidence>
<dbReference type="Pfam" id="PF00211">
    <property type="entry name" value="Guanylate_cyc"/>
    <property type="match status" value="1"/>
</dbReference>
<protein>
    <submittedName>
        <fullName evidence="4">Adenylate/guanylate cyclase domain-containing protein</fullName>
    </submittedName>
</protein>
<feature type="domain" description="Guanylate cyclase" evidence="3">
    <location>
        <begin position="448"/>
        <end position="580"/>
    </location>
</feature>
<dbReference type="PANTHER" id="PTHR43081">
    <property type="entry name" value="ADENYLATE CYCLASE, TERMINAL-DIFFERENTIATION SPECIFIC-RELATED"/>
    <property type="match status" value="1"/>
</dbReference>
<evidence type="ECO:0000256" key="1">
    <source>
        <dbReference type="SAM" id="MobiDB-lite"/>
    </source>
</evidence>
<dbReference type="PROSITE" id="PS50125">
    <property type="entry name" value="GUANYLATE_CYCLASE_2"/>
    <property type="match status" value="1"/>
</dbReference>
<evidence type="ECO:0000259" key="3">
    <source>
        <dbReference type="PROSITE" id="PS50125"/>
    </source>
</evidence>
<accession>A0ABV7LD74</accession>
<dbReference type="InterPro" id="IPR001054">
    <property type="entry name" value="A/G_cyclase"/>
</dbReference>
<dbReference type="InterPro" id="IPR029787">
    <property type="entry name" value="Nucleotide_cyclase"/>
</dbReference>